<dbReference type="Proteomes" id="UP000286734">
    <property type="component" value="Unassembled WGS sequence"/>
</dbReference>
<dbReference type="AlphaFoldDB" id="A0A430R5I8"/>
<name>A0A430R5I8_THESC</name>
<feature type="non-terminal residue" evidence="1">
    <location>
        <position position="96"/>
    </location>
</feature>
<sequence length="96" mass="10923">MMGEALLKGLLGFLQALREEGLSPGQEEVQAWLRGVLLVPWDFQAFFLASRALLVHRKEDYPAFERAFHRYFGFLREKPLPVGKEGAFPVMGQGEE</sequence>
<comment type="caution">
    <text evidence="1">The sequence shown here is derived from an EMBL/GenBank/DDBJ whole genome shotgun (WGS) entry which is preliminary data.</text>
</comment>
<proteinExistence type="predicted"/>
<protein>
    <submittedName>
        <fullName evidence="1">Uncharacterized protein</fullName>
    </submittedName>
</protein>
<evidence type="ECO:0000313" key="1">
    <source>
        <dbReference type="EMBL" id="RTH02660.1"/>
    </source>
</evidence>
<dbReference type="EMBL" id="PELP01000320">
    <property type="protein sequence ID" value="RTH02660.1"/>
    <property type="molecule type" value="Genomic_DNA"/>
</dbReference>
<evidence type="ECO:0000313" key="2">
    <source>
        <dbReference type="Proteomes" id="UP000286734"/>
    </source>
</evidence>
<accession>A0A430R5I8</accession>
<organism evidence="1 2">
    <name type="scientific">Thermus scotoductus</name>
    <dbReference type="NCBI Taxonomy" id="37636"/>
    <lineage>
        <taxon>Bacteria</taxon>
        <taxon>Thermotogati</taxon>
        <taxon>Deinococcota</taxon>
        <taxon>Deinococci</taxon>
        <taxon>Thermales</taxon>
        <taxon>Thermaceae</taxon>
        <taxon>Thermus</taxon>
    </lineage>
</organism>
<reference evidence="1 2" key="1">
    <citation type="journal article" date="2019" name="Extremophiles">
        <title>Biogeography of thermophiles and predominance of Thermus scotoductus in domestic water heaters.</title>
        <authorList>
            <person name="Wilpiszeski R.L."/>
            <person name="Zhang Z."/>
            <person name="House C.H."/>
        </authorList>
    </citation>
    <scope>NUCLEOTIDE SEQUENCE [LARGE SCALE GENOMIC DNA]</scope>
    <source>
        <strain evidence="1 2">34_S34</strain>
    </source>
</reference>
<gene>
    <name evidence="1" type="ORF">CSW47_10160</name>
</gene>